<dbReference type="GO" id="GO:0006355">
    <property type="term" value="P:regulation of DNA-templated transcription"/>
    <property type="evidence" value="ECO:0007669"/>
    <property type="project" value="UniProtKB-ARBA"/>
</dbReference>
<evidence type="ECO:0000313" key="5">
    <source>
        <dbReference type="Proteomes" id="UP000440978"/>
    </source>
</evidence>
<dbReference type="InterPro" id="IPR036271">
    <property type="entry name" value="Tet_transcr_reg_TetR-rel_C_sf"/>
</dbReference>
<reference evidence="4 5" key="1">
    <citation type="submission" date="2019-11" db="EMBL/GenBank/DDBJ databases">
        <title>Terrilactibacillus tamarindus sp. nov. BCM23-1 isolated from bark of Tamarindus indica.</title>
        <authorList>
            <person name="Kingkaew E."/>
            <person name="Tanasupawat S."/>
        </authorList>
    </citation>
    <scope>NUCLEOTIDE SEQUENCE [LARGE SCALE GENOMIC DNA]</scope>
    <source>
        <strain evidence="4 5">BCM23-1</strain>
    </source>
</reference>
<dbReference type="RefSeq" id="WP_155216099.1">
    <property type="nucleotide sequence ID" value="NZ_WNHB01000002.1"/>
</dbReference>
<accession>A0A6N8CNA2</accession>
<protein>
    <submittedName>
        <fullName evidence="4">TetR family transcriptional regulator</fullName>
    </submittedName>
</protein>
<feature type="DNA-binding region" description="H-T-H motif" evidence="2">
    <location>
        <begin position="26"/>
        <end position="45"/>
    </location>
</feature>
<keyword evidence="1 2" id="KW-0238">DNA-binding</keyword>
<name>A0A6N8CNA2_9BACI</name>
<evidence type="ECO:0000313" key="4">
    <source>
        <dbReference type="EMBL" id="MTT30677.1"/>
    </source>
</evidence>
<dbReference type="SUPFAM" id="SSF46689">
    <property type="entry name" value="Homeodomain-like"/>
    <property type="match status" value="1"/>
</dbReference>
<dbReference type="EMBL" id="WNHB01000002">
    <property type="protein sequence ID" value="MTT30677.1"/>
    <property type="molecule type" value="Genomic_DNA"/>
</dbReference>
<dbReference type="InterPro" id="IPR009057">
    <property type="entry name" value="Homeodomain-like_sf"/>
</dbReference>
<dbReference type="PRINTS" id="PR00455">
    <property type="entry name" value="HTHTETR"/>
</dbReference>
<dbReference type="Proteomes" id="UP000440978">
    <property type="component" value="Unassembled WGS sequence"/>
</dbReference>
<dbReference type="InterPro" id="IPR001647">
    <property type="entry name" value="HTH_TetR"/>
</dbReference>
<evidence type="ECO:0000256" key="1">
    <source>
        <dbReference type="ARBA" id="ARBA00023125"/>
    </source>
</evidence>
<dbReference type="Gene3D" id="1.10.10.60">
    <property type="entry name" value="Homeodomain-like"/>
    <property type="match status" value="1"/>
</dbReference>
<dbReference type="InterPro" id="IPR050109">
    <property type="entry name" value="HTH-type_TetR-like_transc_reg"/>
</dbReference>
<dbReference type="AlphaFoldDB" id="A0A6N8CNA2"/>
<gene>
    <name evidence="4" type="ORF">GMB86_01440</name>
</gene>
<organism evidence="4 5">
    <name type="scientific">Terrilactibacillus tamarindi</name>
    <dbReference type="NCBI Taxonomy" id="2599694"/>
    <lineage>
        <taxon>Bacteria</taxon>
        <taxon>Bacillati</taxon>
        <taxon>Bacillota</taxon>
        <taxon>Bacilli</taxon>
        <taxon>Bacillales</taxon>
        <taxon>Bacillaceae</taxon>
        <taxon>Terrilactibacillus</taxon>
    </lineage>
</organism>
<keyword evidence="5" id="KW-1185">Reference proteome</keyword>
<feature type="domain" description="HTH tetR-type" evidence="3">
    <location>
        <begin position="3"/>
        <end position="63"/>
    </location>
</feature>
<dbReference type="PANTHER" id="PTHR30328:SF54">
    <property type="entry name" value="HTH-TYPE TRANSCRIPTIONAL REPRESSOR SCO4008"/>
    <property type="match status" value="1"/>
</dbReference>
<dbReference type="PANTHER" id="PTHR30328">
    <property type="entry name" value="TRANSCRIPTIONAL REPRESSOR"/>
    <property type="match status" value="1"/>
</dbReference>
<dbReference type="OrthoDB" id="9780939at2"/>
<evidence type="ECO:0000259" key="3">
    <source>
        <dbReference type="PROSITE" id="PS50977"/>
    </source>
</evidence>
<evidence type="ECO:0000256" key="2">
    <source>
        <dbReference type="PROSITE-ProRule" id="PRU00335"/>
    </source>
</evidence>
<dbReference type="PROSITE" id="PS50977">
    <property type="entry name" value="HTH_TETR_2"/>
    <property type="match status" value="1"/>
</dbReference>
<sequence length="208" mass="24311">MLESKEKSILEAAMHEFAEKGFEQASTNHIAKMAHTSKGLIFHYYESKEKLYEACIHYAIDFTLKELNYKNWPITNRVIKDLKIYSEKELQFMKDHPDIYPLVVGAMTNPPEKLAGRMTELYADMKSIGTEYFSKMVDNLDLKEDVDINTLHAVIQSHISYYEARAFSYLKQYPEASMENMRPFIDQFLAMLSMSFRGLVKNEDDLLY</sequence>
<dbReference type="Pfam" id="PF00440">
    <property type="entry name" value="TetR_N"/>
    <property type="match status" value="1"/>
</dbReference>
<dbReference type="Gene3D" id="1.10.357.10">
    <property type="entry name" value="Tetracycline Repressor, domain 2"/>
    <property type="match status" value="1"/>
</dbReference>
<dbReference type="SUPFAM" id="SSF48498">
    <property type="entry name" value="Tetracyclin repressor-like, C-terminal domain"/>
    <property type="match status" value="1"/>
</dbReference>
<proteinExistence type="predicted"/>
<comment type="caution">
    <text evidence="4">The sequence shown here is derived from an EMBL/GenBank/DDBJ whole genome shotgun (WGS) entry which is preliminary data.</text>
</comment>
<dbReference type="GO" id="GO:0003677">
    <property type="term" value="F:DNA binding"/>
    <property type="evidence" value="ECO:0007669"/>
    <property type="project" value="UniProtKB-UniRule"/>
</dbReference>